<dbReference type="InterPro" id="IPR036866">
    <property type="entry name" value="RibonucZ/Hydroxyglut_hydro"/>
</dbReference>
<evidence type="ECO:0000259" key="6">
    <source>
        <dbReference type="SMART" id="SM00849"/>
    </source>
</evidence>
<keyword evidence="8" id="KW-1185">Reference proteome</keyword>
<comment type="similarity">
    <text evidence="2">Belongs to the metallo-beta-lactamase superfamily.</text>
</comment>
<proteinExistence type="inferred from homology"/>
<dbReference type="AlphaFoldDB" id="A0AA35XFT3"/>
<evidence type="ECO:0000256" key="5">
    <source>
        <dbReference type="ARBA" id="ARBA00022833"/>
    </source>
</evidence>
<dbReference type="Pfam" id="PF00753">
    <property type="entry name" value="Lactamase_B"/>
    <property type="match status" value="1"/>
</dbReference>
<evidence type="ECO:0000256" key="2">
    <source>
        <dbReference type="ARBA" id="ARBA00007749"/>
    </source>
</evidence>
<evidence type="ECO:0000256" key="4">
    <source>
        <dbReference type="ARBA" id="ARBA00022801"/>
    </source>
</evidence>
<dbReference type="SUPFAM" id="SSF56281">
    <property type="entry name" value="Metallo-hydrolase/oxidoreductase"/>
    <property type="match status" value="1"/>
</dbReference>
<evidence type="ECO:0000313" key="7">
    <source>
        <dbReference type="EMBL" id="CAI8057218.1"/>
    </source>
</evidence>
<keyword evidence="4" id="KW-0378">Hydrolase</keyword>
<comment type="cofactor">
    <cofactor evidence="1">
        <name>Zn(2+)</name>
        <dbReference type="ChEBI" id="CHEBI:29105"/>
    </cofactor>
</comment>
<gene>
    <name evidence="7" type="ORF">GBAR_LOCUS31178</name>
</gene>
<dbReference type="Proteomes" id="UP001174909">
    <property type="component" value="Unassembled WGS sequence"/>
</dbReference>
<feature type="domain" description="Metallo-beta-lactamase" evidence="6">
    <location>
        <begin position="22"/>
        <end position="201"/>
    </location>
</feature>
<sequence length="267" mass="28509">MPELEIIMGGYSINTDQTRLGLCTVTLIRGEVLSIVDVAHFGRRNMLVDELAAHGISTDDIGRVILTHAHWDHSQNTDLFPNAEIVIHADELEYSRNPRVGDLATARYFADTLLNQKVNAVSGETELEPGVRIIETPGHTRGHISVVVETDAGAVCIGGDAMSDAGAIGRGAPAIIFWSEADARASIQKIVAAANTIYPGHDRPFRVEPNGDITYLSESQTLEVSGVLHYASGAVTVKLGRADHPGTTVMPSAIDYQGGGQSHPGHC</sequence>
<name>A0AA35XFT3_GEOBA</name>
<dbReference type="PANTHER" id="PTHR42978">
    <property type="entry name" value="QUORUM-QUENCHING LACTONASE YTNP-RELATED-RELATED"/>
    <property type="match status" value="1"/>
</dbReference>
<evidence type="ECO:0000256" key="3">
    <source>
        <dbReference type="ARBA" id="ARBA00022723"/>
    </source>
</evidence>
<accession>A0AA35XFT3</accession>
<reference evidence="7" key="1">
    <citation type="submission" date="2023-03" db="EMBL/GenBank/DDBJ databases">
        <authorList>
            <person name="Steffen K."/>
            <person name="Cardenas P."/>
        </authorList>
    </citation>
    <scope>NUCLEOTIDE SEQUENCE</scope>
</reference>
<evidence type="ECO:0000313" key="8">
    <source>
        <dbReference type="Proteomes" id="UP001174909"/>
    </source>
</evidence>
<protein>
    <submittedName>
        <fullName evidence="7">Metallo-beta-lactamase domain-containing protein 1</fullName>
    </submittedName>
</protein>
<keyword evidence="3" id="KW-0479">Metal-binding</keyword>
<dbReference type="CDD" id="cd07729">
    <property type="entry name" value="AHL_lactonase_MBL-fold"/>
    <property type="match status" value="1"/>
</dbReference>
<dbReference type="InterPro" id="IPR001279">
    <property type="entry name" value="Metallo-B-lactamas"/>
</dbReference>
<dbReference type="GO" id="GO:0016787">
    <property type="term" value="F:hydrolase activity"/>
    <property type="evidence" value="ECO:0007669"/>
    <property type="project" value="UniProtKB-KW"/>
</dbReference>
<evidence type="ECO:0000256" key="1">
    <source>
        <dbReference type="ARBA" id="ARBA00001947"/>
    </source>
</evidence>
<dbReference type="GO" id="GO:0046872">
    <property type="term" value="F:metal ion binding"/>
    <property type="evidence" value="ECO:0007669"/>
    <property type="project" value="UniProtKB-KW"/>
</dbReference>
<dbReference type="SMART" id="SM00849">
    <property type="entry name" value="Lactamase_B"/>
    <property type="match status" value="1"/>
</dbReference>
<keyword evidence="5" id="KW-0862">Zinc</keyword>
<dbReference type="EMBL" id="CASHTH010004428">
    <property type="protein sequence ID" value="CAI8057218.1"/>
    <property type="molecule type" value="Genomic_DNA"/>
</dbReference>
<comment type="caution">
    <text evidence="7">The sequence shown here is derived from an EMBL/GenBank/DDBJ whole genome shotgun (WGS) entry which is preliminary data.</text>
</comment>
<organism evidence="7 8">
    <name type="scientific">Geodia barretti</name>
    <name type="common">Barrett's horny sponge</name>
    <dbReference type="NCBI Taxonomy" id="519541"/>
    <lineage>
        <taxon>Eukaryota</taxon>
        <taxon>Metazoa</taxon>
        <taxon>Porifera</taxon>
        <taxon>Demospongiae</taxon>
        <taxon>Heteroscleromorpha</taxon>
        <taxon>Tetractinellida</taxon>
        <taxon>Astrophorina</taxon>
        <taxon>Geodiidae</taxon>
        <taxon>Geodia</taxon>
    </lineage>
</organism>
<dbReference type="InterPro" id="IPR051013">
    <property type="entry name" value="MBL_superfamily_lactonases"/>
</dbReference>
<dbReference type="PANTHER" id="PTHR42978:SF2">
    <property type="entry name" value="102 KBASES UNSTABLE REGION: FROM 1 TO 119443"/>
    <property type="match status" value="1"/>
</dbReference>
<dbReference type="Gene3D" id="3.60.15.10">
    <property type="entry name" value="Ribonuclease Z/Hydroxyacylglutathione hydrolase-like"/>
    <property type="match status" value="1"/>
</dbReference>